<organism evidence="2 3">
    <name type="scientific">Musa acuminata subsp. malaccensis</name>
    <name type="common">Wild banana</name>
    <name type="synonym">Musa malaccensis</name>
    <dbReference type="NCBI Taxonomy" id="214687"/>
    <lineage>
        <taxon>Eukaryota</taxon>
        <taxon>Viridiplantae</taxon>
        <taxon>Streptophyta</taxon>
        <taxon>Embryophyta</taxon>
        <taxon>Tracheophyta</taxon>
        <taxon>Spermatophyta</taxon>
        <taxon>Magnoliopsida</taxon>
        <taxon>Liliopsida</taxon>
        <taxon>Zingiberales</taxon>
        <taxon>Musaceae</taxon>
        <taxon>Musa</taxon>
    </lineage>
</organism>
<proteinExistence type="predicted"/>
<dbReference type="Proteomes" id="UP000012960">
    <property type="component" value="Unplaced"/>
</dbReference>
<evidence type="ECO:0000313" key="3">
    <source>
        <dbReference type="Proteomes" id="UP000012960"/>
    </source>
</evidence>
<sequence length="96" mass="10385">MESDNIECISVSDGMVDDDEVAHVPHPFLKPHGGGSGTVIGCAGGFPAPVISPVTRVHQLLKCPVCTNSMYPPIHQYFQYAWSCLQPKIFDAQDKG</sequence>
<reference evidence="2" key="2">
    <citation type="submission" date="2021-05" db="UniProtKB">
        <authorList>
            <consortium name="EnsemblPlants"/>
        </authorList>
    </citation>
    <scope>IDENTIFICATION</scope>
    <source>
        <strain evidence="2">subsp. malaccensis</strain>
    </source>
</reference>
<name>A0A804JVS3_MUSAM</name>
<dbReference type="AlphaFoldDB" id="A0A804JVS3"/>
<gene>
    <name evidence="1" type="ORF">GSMUA_40430.1</name>
</gene>
<dbReference type="Gramene" id="Ma07_t14500.1">
    <property type="protein sequence ID" value="Ma07_p14500.1"/>
    <property type="gene ID" value="Ma07_g14500"/>
</dbReference>
<dbReference type="EnsemblPlants" id="Ma07_t14500.1">
    <property type="protein sequence ID" value="Ma07_p14500.1"/>
    <property type="gene ID" value="Ma07_g14500"/>
</dbReference>
<dbReference type="InParanoid" id="A0A804JVS3"/>
<evidence type="ECO:0000313" key="2">
    <source>
        <dbReference type="EnsemblPlants" id="Ma07_p14500.1"/>
    </source>
</evidence>
<protein>
    <submittedName>
        <fullName evidence="1">(wild Malaysian banana) hypothetical protein</fullName>
    </submittedName>
</protein>
<keyword evidence="3" id="KW-1185">Reference proteome</keyword>
<evidence type="ECO:0000313" key="1">
    <source>
        <dbReference type="EMBL" id="CAG1856592.1"/>
    </source>
</evidence>
<accession>A0A804JVS3</accession>
<dbReference type="EMBL" id="HG996473">
    <property type="protein sequence ID" value="CAG1856592.1"/>
    <property type="molecule type" value="Genomic_DNA"/>
</dbReference>
<reference evidence="1" key="1">
    <citation type="submission" date="2021-03" db="EMBL/GenBank/DDBJ databases">
        <authorList>
            <consortium name="Genoscope - CEA"/>
            <person name="William W."/>
        </authorList>
    </citation>
    <scope>NUCLEOTIDE SEQUENCE</scope>
    <source>
        <strain evidence="1">Doubled-haploid Pahang</strain>
    </source>
</reference>